<keyword evidence="8 16" id="KW-0791">Threonine biosynthesis</keyword>
<evidence type="ECO:0000256" key="4">
    <source>
        <dbReference type="ARBA" id="ARBA00006753"/>
    </source>
</evidence>
<dbReference type="InterPro" id="IPR019811">
    <property type="entry name" value="HDH_CS"/>
</dbReference>
<comment type="cofactor">
    <cofactor evidence="1">
        <name>a metal cation</name>
        <dbReference type="ChEBI" id="CHEBI:25213"/>
    </cofactor>
</comment>
<sequence length="465" mass="47863">MPAAASPPAVPAPSDAPLHERTPVRVALLGCGVVGSQVANLLLEQSPDLGARVGAPLQLVGVAVRDLTRPRDGVPAELLTDDAEALVDTADIVVELMGGIEPARGLILRALARGASVVTANKQLLAEQGPVLFEAADAARADLSFEAAVAGAIPIVRPVRESLAGDQVNRVLGIVNGTTNYVLDEMTTQGMDLDDAVKRAQELGYAEADPTADVDGFDAAAKAAILASLAFHTRVSIHQVAREGIRGITSDDVDWARRTGYVLKLLAIAERTGEGVAARVHPALVPTDHPLAAVRGAFNAVFVEAEGAGPLMFYGQGAGGRPTASAVLGDVVSAARDRLIGGKGPQESAYASLPVLPSDAAVTRYQVRLEVADRTGVLAQVAGVLAEHGVSIDTVRQSEALTAPFEAEPASEPAPGAVPDEGEPVARLVITTHAAREASLAATVAALEGLEPVRQITSVLRVEGV</sequence>
<evidence type="ECO:0000256" key="5">
    <source>
        <dbReference type="ARBA" id="ARBA00013213"/>
    </source>
</evidence>
<dbReference type="PROSITE" id="PS51671">
    <property type="entry name" value="ACT"/>
    <property type="match status" value="1"/>
</dbReference>
<keyword evidence="20" id="KW-1185">Reference proteome</keyword>
<dbReference type="Gene3D" id="3.30.70.260">
    <property type="match status" value="1"/>
</dbReference>
<dbReference type="InterPro" id="IPR036291">
    <property type="entry name" value="NAD(P)-bd_dom_sf"/>
</dbReference>
<evidence type="ECO:0000256" key="3">
    <source>
        <dbReference type="ARBA" id="ARBA00005062"/>
    </source>
</evidence>
<evidence type="ECO:0000256" key="1">
    <source>
        <dbReference type="ARBA" id="ARBA00001920"/>
    </source>
</evidence>
<dbReference type="PANTHER" id="PTHR43331:SF1">
    <property type="entry name" value="HOMOSERINE DEHYDROGENASE"/>
    <property type="match status" value="1"/>
</dbReference>
<dbReference type="EMBL" id="BAABID010000004">
    <property type="protein sequence ID" value="GAA4721274.1"/>
    <property type="molecule type" value="Genomic_DNA"/>
</dbReference>
<comment type="similarity">
    <text evidence="4 17">Belongs to the homoserine dehydrogenase family.</text>
</comment>
<comment type="caution">
    <text evidence="19">The sequence shown here is derived from an EMBL/GenBank/DDBJ whole genome shotgun (WGS) entry which is preliminary data.</text>
</comment>
<evidence type="ECO:0000256" key="8">
    <source>
        <dbReference type="ARBA" id="ARBA00022697"/>
    </source>
</evidence>
<dbReference type="InterPro" id="IPR005106">
    <property type="entry name" value="Asp/hSer_DH_NAD-bd"/>
</dbReference>
<evidence type="ECO:0000313" key="20">
    <source>
        <dbReference type="Proteomes" id="UP001500956"/>
    </source>
</evidence>
<keyword evidence="11" id="KW-0915">Sodium</keyword>
<dbReference type="Pfam" id="PF03447">
    <property type="entry name" value="NAD_binding_3"/>
    <property type="match status" value="1"/>
</dbReference>
<reference evidence="20" key="1">
    <citation type="journal article" date="2019" name="Int. J. Syst. Evol. Microbiol.">
        <title>The Global Catalogue of Microorganisms (GCM) 10K type strain sequencing project: providing services to taxonomists for standard genome sequencing and annotation.</title>
        <authorList>
            <consortium name="The Broad Institute Genomics Platform"/>
            <consortium name="The Broad Institute Genome Sequencing Center for Infectious Disease"/>
            <person name="Wu L."/>
            <person name="Ma J."/>
        </authorList>
    </citation>
    <scope>NUCLEOTIDE SEQUENCE [LARGE SCALE GENOMIC DNA]</scope>
    <source>
        <strain evidence="20">JCM 18063</strain>
    </source>
</reference>
<dbReference type="InterPro" id="IPR045865">
    <property type="entry name" value="ACT-like_dom_sf"/>
</dbReference>
<dbReference type="Gene3D" id="3.40.50.720">
    <property type="entry name" value="NAD(P)-binding Rossmann-like Domain"/>
    <property type="match status" value="1"/>
</dbReference>
<dbReference type="SUPFAM" id="SSF51735">
    <property type="entry name" value="NAD(P)-binding Rossmann-fold domains"/>
    <property type="match status" value="1"/>
</dbReference>
<comment type="catalytic activity">
    <reaction evidence="15">
        <text>L-homoserine + NAD(+) = L-aspartate 4-semialdehyde + NADH + H(+)</text>
        <dbReference type="Rhea" id="RHEA:15757"/>
        <dbReference type="ChEBI" id="CHEBI:15378"/>
        <dbReference type="ChEBI" id="CHEBI:57476"/>
        <dbReference type="ChEBI" id="CHEBI:57540"/>
        <dbReference type="ChEBI" id="CHEBI:57945"/>
        <dbReference type="ChEBI" id="CHEBI:537519"/>
        <dbReference type="EC" id="1.1.1.3"/>
    </reaction>
    <physiologicalReaction direction="right-to-left" evidence="15">
        <dbReference type="Rhea" id="RHEA:15759"/>
    </physiologicalReaction>
</comment>
<dbReference type="EC" id="1.1.1.3" evidence="5 16"/>
<dbReference type="NCBIfam" id="NF004976">
    <property type="entry name" value="PRK06349.1"/>
    <property type="match status" value="1"/>
</dbReference>
<dbReference type="CDD" id="cd04881">
    <property type="entry name" value="ACT_HSDH-Hom"/>
    <property type="match status" value="1"/>
</dbReference>
<accession>A0ABP8Y7D8</accession>
<dbReference type="PROSITE" id="PS01042">
    <property type="entry name" value="HOMOSER_DHGENASE"/>
    <property type="match status" value="1"/>
</dbReference>
<evidence type="ECO:0000256" key="7">
    <source>
        <dbReference type="ARBA" id="ARBA00022605"/>
    </source>
</evidence>
<dbReference type="InterPro" id="IPR001342">
    <property type="entry name" value="HDH_cat"/>
</dbReference>
<dbReference type="Gene3D" id="3.30.360.10">
    <property type="entry name" value="Dihydrodipicolinate Reductase, domain 2"/>
    <property type="match status" value="1"/>
</dbReference>
<name>A0ABP8Y7D8_9MICO</name>
<organism evidence="19 20">
    <name type="scientific">Isoptericola chiayiensis</name>
    <dbReference type="NCBI Taxonomy" id="579446"/>
    <lineage>
        <taxon>Bacteria</taxon>
        <taxon>Bacillati</taxon>
        <taxon>Actinomycetota</taxon>
        <taxon>Actinomycetes</taxon>
        <taxon>Micrococcales</taxon>
        <taxon>Promicromonosporaceae</taxon>
        <taxon>Isoptericola</taxon>
    </lineage>
</organism>
<evidence type="ECO:0000256" key="14">
    <source>
        <dbReference type="ARBA" id="ARBA00048841"/>
    </source>
</evidence>
<dbReference type="SUPFAM" id="SSF55021">
    <property type="entry name" value="ACT-like"/>
    <property type="match status" value="1"/>
</dbReference>
<dbReference type="Pfam" id="PF00742">
    <property type="entry name" value="Homoserine_dh"/>
    <property type="match status" value="1"/>
</dbReference>
<comment type="pathway">
    <text evidence="3 16">Amino-acid biosynthesis; L-methionine biosynthesis via de novo pathway; L-homoserine from L-aspartate: step 3/3.</text>
</comment>
<dbReference type="InterPro" id="IPR016204">
    <property type="entry name" value="HDH"/>
</dbReference>
<protein>
    <recommendedName>
        <fullName evidence="6 16">Homoserine dehydrogenase</fullName>
        <ecNumber evidence="5 16">1.1.1.3</ecNumber>
    </recommendedName>
</protein>
<keyword evidence="9 16" id="KW-0521">NADP</keyword>
<evidence type="ECO:0000256" key="10">
    <source>
        <dbReference type="ARBA" id="ARBA00023002"/>
    </source>
</evidence>
<evidence type="ECO:0000256" key="9">
    <source>
        <dbReference type="ARBA" id="ARBA00022857"/>
    </source>
</evidence>
<gene>
    <name evidence="19" type="ORF">GCM10023216_08030</name>
</gene>
<dbReference type="SUPFAM" id="SSF55347">
    <property type="entry name" value="Glyceraldehyde-3-phosphate dehydrogenase-like, C-terminal domain"/>
    <property type="match status" value="1"/>
</dbReference>
<evidence type="ECO:0000256" key="11">
    <source>
        <dbReference type="ARBA" id="ARBA00023053"/>
    </source>
</evidence>
<feature type="domain" description="ACT" evidence="18">
    <location>
        <begin position="366"/>
        <end position="461"/>
    </location>
</feature>
<keyword evidence="10 16" id="KW-0560">Oxidoreductase</keyword>
<keyword evidence="7 16" id="KW-0028">Amino-acid biosynthesis</keyword>
<dbReference type="PIRSF" id="PIRSF000098">
    <property type="entry name" value="Homoser_dehydrog"/>
    <property type="match status" value="1"/>
</dbReference>
<evidence type="ECO:0000256" key="13">
    <source>
        <dbReference type="ARBA" id="ARBA00044930"/>
    </source>
</evidence>
<comment type="catalytic activity">
    <reaction evidence="14">
        <text>L-homoserine + NADP(+) = L-aspartate 4-semialdehyde + NADPH + H(+)</text>
        <dbReference type="Rhea" id="RHEA:15761"/>
        <dbReference type="ChEBI" id="CHEBI:15378"/>
        <dbReference type="ChEBI" id="CHEBI:57476"/>
        <dbReference type="ChEBI" id="CHEBI:57783"/>
        <dbReference type="ChEBI" id="CHEBI:58349"/>
        <dbReference type="ChEBI" id="CHEBI:537519"/>
        <dbReference type="EC" id="1.1.1.3"/>
    </reaction>
    <physiologicalReaction direction="right-to-left" evidence="14">
        <dbReference type="Rhea" id="RHEA:15763"/>
    </physiologicalReaction>
</comment>
<evidence type="ECO:0000256" key="2">
    <source>
        <dbReference type="ARBA" id="ARBA00005056"/>
    </source>
</evidence>
<keyword evidence="12 16" id="KW-0486">Methionine biosynthesis</keyword>
<dbReference type="InterPro" id="IPR002912">
    <property type="entry name" value="ACT_dom"/>
</dbReference>
<evidence type="ECO:0000256" key="16">
    <source>
        <dbReference type="RuleBase" id="RU000579"/>
    </source>
</evidence>
<proteinExistence type="inferred from homology"/>
<evidence type="ECO:0000313" key="19">
    <source>
        <dbReference type="EMBL" id="GAA4721274.1"/>
    </source>
</evidence>
<evidence type="ECO:0000259" key="18">
    <source>
        <dbReference type="PROSITE" id="PS51671"/>
    </source>
</evidence>
<evidence type="ECO:0000256" key="15">
    <source>
        <dbReference type="ARBA" id="ARBA00049031"/>
    </source>
</evidence>
<comment type="function">
    <text evidence="13">Catalyzes the conversion of L-aspartate-beta-semialdehyde (L-Asa) to L-homoserine (L-Hse), the third step in the biosynthesis of threonine and methionine from aspartate.</text>
</comment>
<dbReference type="PANTHER" id="PTHR43331">
    <property type="entry name" value="HOMOSERINE DEHYDROGENASE"/>
    <property type="match status" value="1"/>
</dbReference>
<evidence type="ECO:0000256" key="12">
    <source>
        <dbReference type="ARBA" id="ARBA00023167"/>
    </source>
</evidence>
<evidence type="ECO:0000256" key="17">
    <source>
        <dbReference type="RuleBase" id="RU004171"/>
    </source>
</evidence>
<dbReference type="Pfam" id="PF01842">
    <property type="entry name" value="ACT"/>
    <property type="match status" value="1"/>
</dbReference>
<dbReference type="Proteomes" id="UP001500956">
    <property type="component" value="Unassembled WGS sequence"/>
</dbReference>
<comment type="pathway">
    <text evidence="2 16">Amino-acid biosynthesis; L-threonine biosynthesis; L-threonine from L-aspartate: step 3/5.</text>
</comment>
<evidence type="ECO:0000256" key="6">
    <source>
        <dbReference type="ARBA" id="ARBA00013376"/>
    </source>
</evidence>